<dbReference type="Pfam" id="PF21948">
    <property type="entry name" value="LplA-B_cat"/>
    <property type="match status" value="1"/>
</dbReference>
<comment type="pathway">
    <text evidence="1 5">Protein modification; protein lipoylation via endogenous pathway; protein N(6)-(lipoyl)lysine from octanoyl-[acyl-carrier-protein]: step 1/2.</text>
</comment>
<dbReference type="PANTHER" id="PTHR10993:SF7">
    <property type="entry name" value="LIPOYLTRANSFERASE 2, MITOCHONDRIAL-RELATED"/>
    <property type="match status" value="1"/>
</dbReference>
<dbReference type="PIRSF" id="PIRSF016262">
    <property type="entry name" value="LPLase"/>
    <property type="match status" value="1"/>
</dbReference>
<dbReference type="InterPro" id="IPR045864">
    <property type="entry name" value="aa-tRNA-synth_II/BPL/LPL"/>
</dbReference>
<sequence length="228" mass="25706">MSLKPKPTIISMQFNPIYTAGKKFMKTVSNPEKLSEPYRNFIPPSKTMLDPKIDINLKQQSSVIAPTFELINRGGKITFHGPGQLVMYFIFDLKDFLNLDIKKYISLLESTLKDVTKTKGLECVNYNDEVGIFIKNGTEEKTKKLASIGINLQKLVTSHGISMNLNNNLSYLNTFEMCGLGNLKQTSLFNETGEISNVENVAKDIVKRINSQLGTLKIDYKTIDQNEL</sequence>
<dbReference type="InterPro" id="IPR020605">
    <property type="entry name" value="Octanoyltransferase_CS"/>
</dbReference>
<dbReference type="UniPathway" id="UPA00538">
    <property type="reaction ID" value="UER00592"/>
</dbReference>
<dbReference type="PROSITE" id="PS51733">
    <property type="entry name" value="BPL_LPL_CATALYTIC"/>
    <property type="match status" value="1"/>
</dbReference>
<reference evidence="11" key="1">
    <citation type="journal article" date="2016" name="Proc. Natl. Acad. Sci. U.S.A.">
        <title>Comparative genomics of biotechnologically important yeasts.</title>
        <authorList>
            <person name="Riley R."/>
            <person name="Haridas S."/>
            <person name="Wolfe K.H."/>
            <person name="Lopes M.R."/>
            <person name="Hittinger C.T."/>
            <person name="Goeker M."/>
            <person name="Salamov A.A."/>
            <person name="Wisecaver J.H."/>
            <person name="Long T.M."/>
            <person name="Calvey C.H."/>
            <person name="Aerts A.L."/>
            <person name="Barry K.W."/>
            <person name="Choi C."/>
            <person name="Clum A."/>
            <person name="Coughlan A.Y."/>
            <person name="Deshpande S."/>
            <person name="Douglass A.P."/>
            <person name="Hanson S.J."/>
            <person name="Klenk H.-P."/>
            <person name="LaButti K.M."/>
            <person name="Lapidus A."/>
            <person name="Lindquist E.A."/>
            <person name="Lipzen A.M."/>
            <person name="Meier-Kolthoff J.P."/>
            <person name="Ohm R.A."/>
            <person name="Otillar R.P."/>
            <person name="Pangilinan J.L."/>
            <person name="Peng Y."/>
            <person name="Rokas A."/>
            <person name="Rosa C.A."/>
            <person name="Scheuner C."/>
            <person name="Sibirny A.A."/>
            <person name="Slot J.C."/>
            <person name="Stielow J.B."/>
            <person name="Sun H."/>
            <person name="Kurtzman C.P."/>
            <person name="Blackwell M."/>
            <person name="Grigoriev I.V."/>
            <person name="Jeffries T.W."/>
        </authorList>
    </citation>
    <scope>NUCLEOTIDE SEQUENCE [LARGE SCALE GENOMIC DNA]</scope>
    <source>
        <strain evidence="11">NRRL Y-1626</strain>
    </source>
</reference>
<evidence type="ECO:0000256" key="6">
    <source>
        <dbReference type="PIRSR" id="PIRSR016262-1"/>
    </source>
</evidence>
<evidence type="ECO:0000256" key="1">
    <source>
        <dbReference type="ARBA" id="ARBA00004821"/>
    </source>
</evidence>
<evidence type="ECO:0000259" key="9">
    <source>
        <dbReference type="PROSITE" id="PS51733"/>
    </source>
</evidence>
<dbReference type="EC" id="2.3.1.181" evidence="5"/>
<keyword evidence="3 5" id="KW-0808">Transferase</keyword>
<proteinExistence type="inferred from homology"/>
<dbReference type="GO" id="GO:0033819">
    <property type="term" value="F:lipoyl(octanoyl) transferase activity"/>
    <property type="evidence" value="ECO:0007669"/>
    <property type="project" value="UniProtKB-EC"/>
</dbReference>
<feature type="binding site" evidence="7">
    <location>
        <begin position="147"/>
        <end position="149"/>
    </location>
    <ligand>
        <name>substrate</name>
    </ligand>
</feature>
<dbReference type="InterPro" id="IPR004143">
    <property type="entry name" value="BPL_LPL_catalytic"/>
</dbReference>
<dbReference type="SUPFAM" id="SSF55681">
    <property type="entry name" value="Class II aaRS and biotin synthetases"/>
    <property type="match status" value="1"/>
</dbReference>
<dbReference type="EMBL" id="LXPE01000010">
    <property type="protein sequence ID" value="OBA27237.1"/>
    <property type="molecule type" value="Genomic_DNA"/>
</dbReference>
<dbReference type="PANTHER" id="PTHR10993">
    <property type="entry name" value="OCTANOYLTRANSFERASE"/>
    <property type="match status" value="1"/>
</dbReference>
<dbReference type="Proteomes" id="UP000092321">
    <property type="component" value="Unassembled WGS sequence"/>
</dbReference>
<dbReference type="NCBIfam" id="TIGR00214">
    <property type="entry name" value="lipB"/>
    <property type="match status" value="1"/>
</dbReference>
<feature type="active site" description="Acyl-thioester intermediate" evidence="6">
    <location>
        <position position="178"/>
    </location>
</feature>
<evidence type="ECO:0000256" key="8">
    <source>
        <dbReference type="PIRSR" id="PIRSR016262-3"/>
    </source>
</evidence>
<comment type="caution">
    <text evidence="10">The sequence shown here is derived from an EMBL/GenBank/DDBJ whole genome shotgun (WGS) entry which is preliminary data.</text>
</comment>
<evidence type="ECO:0000256" key="7">
    <source>
        <dbReference type="PIRSR" id="PIRSR016262-2"/>
    </source>
</evidence>
<dbReference type="PROSITE" id="PS01313">
    <property type="entry name" value="LIPB"/>
    <property type="match status" value="1"/>
</dbReference>
<comment type="function">
    <text evidence="5">Catalyzes the transfer of endogenously produced octanoic acid from octanoyl-acyl-carrier-protein onto the lipoyl domains of lipoate-dependent enzymes. Lipoyl-ACP can also act as a substrate although octanoyl-ACP is likely to be the physiological substrate.</text>
</comment>
<feature type="site" description="Lowers pKa of active site Cys" evidence="8">
    <location>
        <position position="144"/>
    </location>
</feature>
<feature type="binding site" evidence="7">
    <location>
        <begin position="160"/>
        <end position="162"/>
    </location>
    <ligand>
        <name>substrate</name>
    </ligand>
</feature>
<evidence type="ECO:0000313" key="10">
    <source>
        <dbReference type="EMBL" id="OBA27237.1"/>
    </source>
</evidence>
<evidence type="ECO:0000313" key="11">
    <source>
        <dbReference type="Proteomes" id="UP000092321"/>
    </source>
</evidence>
<dbReference type="AlphaFoldDB" id="A0A1B7TES9"/>
<evidence type="ECO:0000256" key="4">
    <source>
        <dbReference type="ARBA" id="ARBA00023315"/>
    </source>
</evidence>
<accession>A0A1B7TES9</accession>
<evidence type="ECO:0000256" key="2">
    <source>
        <dbReference type="ARBA" id="ARBA00007907"/>
    </source>
</evidence>
<dbReference type="Gene3D" id="3.30.930.10">
    <property type="entry name" value="Bira Bifunctional Protein, Domain 2"/>
    <property type="match status" value="1"/>
</dbReference>
<evidence type="ECO:0000256" key="3">
    <source>
        <dbReference type="ARBA" id="ARBA00022679"/>
    </source>
</evidence>
<keyword evidence="11" id="KW-1185">Reference proteome</keyword>
<gene>
    <name evidence="10" type="ORF">HANVADRAFT_52530</name>
</gene>
<dbReference type="OrthoDB" id="19908at2759"/>
<feature type="binding site" evidence="7">
    <location>
        <begin position="73"/>
        <end position="80"/>
    </location>
    <ligand>
        <name>substrate</name>
    </ligand>
</feature>
<dbReference type="GO" id="GO:0009249">
    <property type="term" value="P:protein lipoylation"/>
    <property type="evidence" value="ECO:0007669"/>
    <property type="project" value="InterPro"/>
</dbReference>
<evidence type="ECO:0000256" key="5">
    <source>
        <dbReference type="PIRNR" id="PIRNR016262"/>
    </source>
</evidence>
<comment type="catalytic activity">
    <reaction evidence="5">
        <text>octanoyl-[ACP] + L-lysyl-[protein] = N(6)-octanoyl-L-lysyl-[protein] + holo-[ACP] + H(+)</text>
        <dbReference type="Rhea" id="RHEA:17665"/>
        <dbReference type="Rhea" id="RHEA-COMP:9636"/>
        <dbReference type="Rhea" id="RHEA-COMP:9685"/>
        <dbReference type="Rhea" id="RHEA-COMP:9752"/>
        <dbReference type="Rhea" id="RHEA-COMP:9928"/>
        <dbReference type="ChEBI" id="CHEBI:15378"/>
        <dbReference type="ChEBI" id="CHEBI:29969"/>
        <dbReference type="ChEBI" id="CHEBI:64479"/>
        <dbReference type="ChEBI" id="CHEBI:78463"/>
        <dbReference type="ChEBI" id="CHEBI:78809"/>
        <dbReference type="EC" id="2.3.1.181"/>
    </reaction>
</comment>
<name>A0A1B7TES9_9ASCO</name>
<comment type="similarity">
    <text evidence="2 5">Belongs to the LipB family.</text>
</comment>
<organism evidence="10 11">
    <name type="scientific">Hanseniaspora valbyensis NRRL Y-1626</name>
    <dbReference type="NCBI Taxonomy" id="766949"/>
    <lineage>
        <taxon>Eukaryota</taxon>
        <taxon>Fungi</taxon>
        <taxon>Dikarya</taxon>
        <taxon>Ascomycota</taxon>
        <taxon>Saccharomycotina</taxon>
        <taxon>Saccharomycetes</taxon>
        <taxon>Saccharomycodales</taxon>
        <taxon>Saccharomycodaceae</taxon>
        <taxon>Hanseniaspora</taxon>
    </lineage>
</organism>
<feature type="domain" description="BPL/LPL catalytic" evidence="9">
    <location>
        <begin position="3"/>
        <end position="217"/>
    </location>
</feature>
<keyword evidence="4 5" id="KW-0012">Acyltransferase</keyword>
<protein>
    <recommendedName>
        <fullName evidence="5">Octanoyltransferase</fullName>
        <ecNumber evidence="5">2.3.1.181</ecNumber>
    </recommendedName>
</protein>
<dbReference type="InterPro" id="IPR000544">
    <property type="entry name" value="Octanoyltransferase"/>
</dbReference>